<evidence type="ECO:0000256" key="6">
    <source>
        <dbReference type="SAM" id="Phobius"/>
    </source>
</evidence>
<name>A0A426Z4C8_ENSVE</name>
<dbReference type="EMBL" id="AMZH03008481">
    <property type="protein sequence ID" value="RRT58845.1"/>
    <property type="molecule type" value="Genomic_DNA"/>
</dbReference>
<protein>
    <recommendedName>
        <fullName evidence="7">Bicarbonate transporter-like transmembrane domain-containing protein</fullName>
    </recommendedName>
</protein>
<dbReference type="InterPro" id="IPR003020">
    <property type="entry name" value="HCO3_transpt_euk"/>
</dbReference>
<comment type="caution">
    <text evidence="8">The sequence shown here is derived from an EMBL/GenBank/DDBJ whole genome shotgun (WGS) entry which is preliminary data.</text>
</comment>
<evidence type="ECO:0000256" key="3">
    <source>
        <dbReference type="ARBA" id="ARBA00022692"/>
    </source>
</evidence>
<evidence type="ECO:0000256" key="4">
    <source>
        <dbReference type="ARBA" id="ARBA00022989"/>
    </source>
</evidence>
<evidence type="ECO:0000256" key="5">
    <source>
        <dbReference type="ARBA" id="ARBA00023136"/>
    </source>
</evidence>
<dbReference type="GO" id="GO:0050801">
    <property type="term" value="P:monoatomic ion homeostasis"/>
    <property type="evidence" value="ECO:0007669"/>
    <property type="project" value="TreeGrafter"/>
</dbReference>
<reference evidence="8 9" key="1">
    <citation type="journal article" date="2014" name="Agronomy (Basel)">
        <title>A Draft Genome Sequence for Ensete ventricosum, the Drought-Tolerant Tree Against Hunger.</title>
        <authorList>
            <person name="Harrison J."/>
            <person name="Moore K.A."/>
            <person name="Paszkiewicz K."/>
            <person name="Jones T."/>
            <person name="Grant M."/>
            <person name="Ambacheew D."/>
            <person name="Muzemil S."/>
            <person name="Studholme D.J."/>
        </authorList>
    </citation>
    <scope>NUCLEOTIDE SEQUENCE [LARGE SCALE GENOMIC DNA]</scope>
</reference>
<keyword evidence="5 6" id="KW-0472">Membrane</keyword>
<sequence length="99" mass="11397">MHASFMESVPFRKIAAFTILQFVYLLVCFGVTWIPIAGILFPLPFFLLISIRQHILPKLFHPHHLWELDAAEYDEIAGTPRRAPSLSFGIYPEVSQQRS</sequence>
<dbReference type="AlphaFoldDB" id="A0A426Z4C8"/>
<proteinExistence type="inferred from homology"/>
<evidence type="ECO:0000256" key="1">
    <source>
        <dbReference type="ARBA" id="ARBA00004141"/>
    </source>
</evidence>
<evidence type="ECO:0000259" key="7">
    <source>
        <dbReference type="Pfam" id="PF00955"/>
    </source>
</evidence>
<comment type="subcellular location">
    <subcellularLocation>
        <location evidence="1">Membrane</location>
        <topology evidence="1">Multi-pass membrane protein</topology>
    </subcellularLocation>
</comment>
<dbReference type="GO" id="GO:0005452">
    <property type="term" value="F:solute:inorganic anion antiporter activity"/>
    <property type="evidence" value="ECO:0007669"/>
    <property type="project" value="InterPro"/>
</dbReference>
<evidence type="ECO:0000256" key="2">
    <source>
        <dbReference type="ARBA" id="ARBA00006262"/>
    </source>
</evidence>
<gene>
    <name evidence="8" type="ORF">B296_00004741</name>
</gene>
<dbReference type="Pfam" id="PF00955">
    <property type="entry name" value="HCO3_cotransp"/>
    <property type="match status" value="1"/>
</dbReference>
<organism evidence="8 9">
    <name type="scientific">Ensete ventricosum</name>
    <name type="common">Abyssinian banana</name>
    <name type="synonym">Musa ensete</name>
    <dbReference type="NCBI Taxonomy" id="4639"/>
    <lineage>
        <taxon>Eukaryota</taxon>
        <taxon>Viridiplantae</taxon>
        <taxon>Streptophyta</taxon>
        <taxon>Embryophyta</taxon>
        <taxon>Tracheophyta</taxon>
        <taxon>Spermatophyta</taxon>
        <taxon>Magnoliopsida</taxon>
        <taxon>Liliopsida</taxon>
        <taxon>Zingiberales</taxon>
        <taxon>Musaceae</taxon>
        <taxon>Ensete</taxon>
    </lineage>
</organism>
<dbReference type="GO" id="GO:0005886">
    <property type="term" value="C:plasma membrane"/>
    <property type="evidence" value="ECO:0007669"/>
    <property type="project" value="TreeGrafter"/>
</dbReference>
<feature type="transmembrane region" description="Helical" evidence="6">
    <location>
        <begin position="22"/>
        <end position="49"/>
    </location>
</feature>
<keyword evidence="3 6" id="KW-0812">Transmembrane</keyword>
<keyword evidence="4 6" id="KW-1133">Transmembrane helix</keyword>
<dbReference type="Proteomes" id="UP000287651">
    <property type="component" value="Unassembled WGS sequence"/>
</dbReference>
<dbReference type="PANTHER" id="PTHR11453:SF40">
    <property type="entry name" value="BORON TRANSPORTER 4-RELATED"/>
    <property type="match status" value="1"/>
</dbReference>
<accession>A0A426Z4C8</accession>
<dbReference type="GO" id="GO:0006820">
    <property type="term" value="P:monoatomic anion transport"/>
    <property type="evidence" value="ECO:0007669"/>
    <property type="project" value="InterPro"/>
</dbReference>
<evidence type="ECO:0000313" key="9">
    <source>
        <dbReference type="Proteomes" id="UP000287651"/>
    </source>
</evidence>
<evidence type="ECO:0000313" key="8">
    <source>
        <dbReference type="EMBL" id="RRT58845.1"/>
    </source>
</evidence>
<dbReference type="PANTHER" id="PTHR11453">
    <property type="entry name" value="ANION EXCHANGE PROTEIN"/>
    <property type="match status" value="1"/>
</dbReference>
<dbReference type="InterPro" id="IPR011531">
    <property type="entry name" value="HCO3_transpt-like_TM_dom"/>
</dbReference>
<feature type="domain" description="Bicarbonate transporter-like transmembrane" evidence="7">
    <location>
        <begin position="4"/>
        <end position="71"/>
    </location>
</feature>
<comment type="similarity">
    <text evidence="2">Belongs to the anion exchanger (TC 2.A.31.3) family.</text>
</comment>